<dbReference type="EMBL" id="NJET01000062">
    <property type="protein sequence ID" value="PHH62830.1"/>
    <property type="molecule type" value="Genomic_DNA"/>
</dbReference>
<keyword evidence="2" id="KW-1185">Reference proteome</keyword>
<proteinExistence type="predicted"/>
<accession>A0A2C5Y5X9</accession>
<name>A0A2C5Y5X9_9HYPO</name>
<comment type="caution">
    <text evidence="1">The sequence shown here is derived from an EMBL/GenBank/DDBJ whole genome shotgun (WGS) entry which is preliminary data.</text>
</comment>
<organism evidence="1 2">
    <name type="scientific">Ophiocordyceps australis</name>
    <dbReference type="NCBI Taxonomy" id="1399860"/>
    <lineage>
        <taxon>Eukaryota</taxon>
        <taxon>Fungi</taxon>
        <taxon>Dikarya</taxon>
        <taxon>Ascomycota</taxon>
        <taxon>Pezizomycotina</taxon>
        <taxon>Sordariomycetes</taxon>
        <taxon>Hypocreomycetidae</taxon>
        <taxon>Hypocreales</taxon>
        <taxon>Ophiocordycipitaceae</taxon>
        <taxon>Ophiocordyceps</taxon>
    </lineage>
</organism>
<dbReference type="Proteomes" id="UP000226192">
    <property type="component" value="Unassembled WGS sequence"/>
</dbReference>
<dbReference type="AlphaFoldDB" id="A0A2C5Y5X9"/>
<evidence type="ECO:0000313" key="1">
    <source>
        <dbReference type="EMBL" id="PHH62830.1"/>
    </source>
</evidence>
<evidence type="ECO:0000313" key="2">
    <source>
        <dbReference type="Proteomes" id="UP000226192"/>
    </source>
</evidence>
<protein>
    <submittedName>
        <fullName evidence="1">Uncharacterized protein</fullName>
    </submittedName>
</protein>
<reference evidence="1 2" key="1">
    <citation type="submission" date="2017-06" db="EMBL/GenBank/DDBJ databases">
        <title>Ant-infecting Ophiocordyceps genomes reveal a high diversity of potential behavioral manipulation genes and a possible major role for enterotoxins.</title>
        <authorList>
            <person name="De Bekker C."/>
            <person name="Evans H.C."/>
            <person name="Brachmann A."/>
            <person name="Hughes D.P."/>
        </authorList>
    </citation>
    <scope>NUCLEOTIDE SEQUENCE [LARGE SCALE GENOMIC DNA]</scope>
    <source>
        <strain evidence="1 2">Map64</strain>
    </source>
</reference>
<gene>
    <name evidence="1" type="ORF">CDD81_6630</name>
</gene>
<dbReference type="OrthoDB" id="5343483at2759"/>
<sequence>MTSLLRSHFDIRLERIELFLGHTKSIHRFPCALFTRMHPNQVEPDWLQVVGFMSLFEYGKVIFPWCLTIERPNKASRRNLAWTKFKAWALQFDPAESLERYITMALVAIAQRQLTNHICLQKHPEPDFVEPRLLLYQSMDETFLHLYKARLSTETLRLFAKPWSNMEAFKQVTWPTIEHQKIAYQPYDGLYWRLMGHLLPEEGVWTERTRKKWQRGSIRNLFKQLA</sequence>